<evidence type="ECO:0000256" key="1">
    <source>
        <dbReference type="SAM" id="SignalP"/>
    </source>
</evidence>
<gene>
    <name evidence="2" type="ORF">A9200_15865</name>
</gene>
<dbReference type="STRING" id="1836467.BTR34_12215"/>
<dbReference type="KEGG" id="mart:BTR34_12215"/>
<name>A0A1B7ZCH8_9FLAO</name>
<accession>A0A1B7ZCH8</accession>
<sequence>MKTSVQIVSKLITILLLFYSCFSTVRAQENNGHEYVGQLPEAIISQSLNNAKLWEESTVSFTDVPTLYVLNHGVELDLPSNLVVSGKPVVLINKGDINALGNPPYFLFHTLKIDEVKAFVRIYLSYDVNGERTTKNEELYFVKTQNGWEVSNNQL</sequence>
<comment type="caution">
    <text evidence="2">The sequence shown here is derived from an EMBL/GenBank/DDBJ whole genome shotgun (WGS) entry which is preliminary data.</text>
</comment>
<feature type="signal peptide" evidence="1">
    <location>
        <begin position="1"/>
        <end position="27"/>
    </location>
</feature>
<evidence type="ECO:0000313" key="2">
    <source>
        <dbReference type="EMBL" id="OBR40585.1"/>
    </source>
</evidence>
<organism evidence="2 3">
    <name type="scientific">Maribacter hydrothermalis</name>
    <dbReference type="NCBI Taxonomy" id="1836467"/>
    <lineage>
        <taxon>Bacteria</taxon>
        <taxon>Pseudomonadati</taxon>
        <taxon>Bacteroidota</taxon>
        <taxon>Flavobacteriia</taxon>
        <taxon>Flavobacteriales</taxon>
        <taxon>Flavobacteriaceae</taxon>
        <taxon>Maribacter</taxon>
    </lineage>
</organism>
<reference evidence="3" key="1">
    <citation type="submission" date="2016-06" db="EMBL/GenBank/DDBJ databases">
        <authorList>
            <person name="Zhan P."/>
        </authorList>
    </citation>
    <scope>NUCLEOTIDE SEQUENCE [LARGE SCALE GENOMIC DNA]</scope>
    <source>
        <strain evidence="3">T28</strain>
    </source>
</reference>
<protein>
    <submittedName>
        <fullName evidence="2">Uncharacterized protein</fullName>
    </submittedName>
</protein>
<feature type="chain" id="PRO_5008602555" evidence="1">
    <location>
        <begin position="28"/>
        <end position="155"/>
    </location>
</feature>
<dbReference type="OrthoDB" id="1179597at2"/>
<dbReference type="AlphaFoldDB" id="A0A1B7ZCH8"/>
<dbReference type="RefSeq" id="WP_068483849.1">
    <property type="nucleotide sequence ID" value="NZ_CP018760.1"/>
</dbReference>
<dbReference type="Proteomes" id="UP000092164">
    <property type="component" value="Unassembled WGS sequence"/>
</dbReference>
<dbReference type="PROSITE" id="PS51257">
    <property type="entry name" value="PROKAR_LIPOPROTEIN"/>
    <property type="match status" value="1"/>
</dbReference>
<keyword evidence="1" id="KW-0732">Signal</keyword>
<proteinExistence type="predicted"/>
<dbReference type="EMBL" id="LZFP01000007">
    <property type="protein sequence ID" value="OBR40585.1"/>
    <property type="molecule type" value="Genomic_DNA"/>
</dbReference>
<evidence type="ECO:0000313" key="3">
    <source>
        <dbReference type="Proteomes" id="UP000092164"/>
    </source>
</evidence>
<keyword evidence="3" id="KW-1185">Reference proteome</keyword>